<dbReference type="Proteomes" id="UP000234681">
    <property type="component" value="Chromosome 1"/>
</dbReference>
<dbReference type="AlphaFoldDB" id="A6KS39"/>
<reference evidence="2" key="1">
    <citation type="submission" date="2005-09" db="EMBL/GenBank/DDBJ databases">
        <authorList>
            <person name="Mural R.J."/>
            <person name="Li P.W."/>
            <person name="Adams M.D."/>
            <person name="Amanatides P.G."/>
            <person name="Baden-Tillson H."/>
            <person name="Barnstead M."/>
            <person name="Chin S.H."/>
            <person name="Dew I."/>
            <person name="Evans C.A."/>
            <person name="Ferriera S."/>
            <person name="Flanigan M."/>
            <person name="Fosler C."/>
            <person name="Glodek A."/>
            <person name="Gu Z."/>
            <person name="Holt R.A."/>
            <person name="Jennings D."/>
            <person name="Kraft C.L."/>
            <person name="Lu F."/>
            <person name="Nguyen T."/>
            <person name="Nusskern D.R."/>
            <person name="Pfannkoch C.M."/>
            <person name="Sitter C."/>
            <person name="Sutton G.G."/>
            <person name="Venter J.C."/>
            <person name="Wang Z."/>
            <person name="Woodage T."/>
            <person name="Zheng X.H."/>
            <person name="Zhong F."/>
        </authorList>
    </citation>
    <scope>NUCLEOTIDE SEQUENCE [LARGE SCALE GENOMIC DNA]</scope>
    <source>
        <strain>BN</strain>
        <strain evidence="2">Sprague-Dawley</strain>
    </source>
</reference>
<name>A6KS39_RAT</name>
<gene>
    <name evidence="1" type="ORF">rCG_56822</name>
</gene>
<evidence type="ECO:0000313" key="2">
    <source>
        <dbReference type="Proteomes" id="UP000234681"/>
    </source>
</evidence>
<evidence type="ECO:0000313" key="1">
    <source>
        <dbReference type="EMBL" id="EDL84946.1"/>
    </source>
</evidence>
<sequence>MISASRMSLFRVKWKCPSSGESGGLHSTCCFSWSPRQQSQCLTPYPLDLLIYARDGLPKRAFSEWDSVQPRFKATYAESFGRAGRMSMKLPKFCTEFCEDGYSPHTLDVRSF</sequence>
<proteinExistence type="predicted"/>
<organism evidence="1 2">
    <name type="scientific">Rattus norvegicus</name>
    <name type="common">Rat</name>
    <dbReference type="NCBI Taxonomy" id="10116"/>
    <lineage>
        <taxon>Eukaryota</taxon>
        <taxon>Metazoa</taxon>
        <taxon>Chordata</taxon>
        <taxon>Craniata</taxon>
        <taxon>Vertebrata</taxon>
        <taxon>Euteleostomi</taxon>
        <taxon>Mammalia</taxon>
        <taxon>Eutheria</taxon>
        <taxon>Euarchontoglires</taxon>
        <taxon>Glires</taxon>
        <taxon>Rodentia</taxon>
        <taxon>Myomorpha</taxon>
        <taxon>Muroidea</taxon>
        <taxon>Muridae</taxon>
        <taxon>Murinae</taxon>
        <taxon>Rattus</taxon>
    </lineage>
</organism>
<dbReference type="EMBL" id="CH474101">
    <property type="protein sequence ID" value="EDL84946.1"/>
    <property type="molecule type" value="Genomic_DNA"/>
</dbReference>
<accession>A6KS39</accession>
<protein>
    <submittedName>
        <fullName evidence="1">RCG56822</fullName>
    </submittedName>
</protein>